<keyword evidence="2" id="KW-1003">Cell membrane</keyword>
<keyword evidence="4" id="KW-0067">ATP-binding</keyword>
<name>A0A0K6I7Z7_9BURK</name>
<keyword evidence="3" id="KW-0547">Nucleotide-binding</keyword>
<gene>
    <name evidence="6" type="ORF">Ga0061069_109124</name>
</gene>
<reference evidence="7" key="1">
    <citation type="submission" date="2015-08" db="EMBL/GenBank/DDBJ databases">
        <authorList>
            <person name="Varghese N."/>
        </authorList>
    </citation>
    <scope>NUCLEOTIDE SEQUENCE [LARGE SCALE GENOMIC DNA]</scope>
    <source>
        <strain evidence="7">DSM 18181</strain>
    </source>
</reference>
<dbReference type="PANTHER" id="PTHR43204">
    <property type="entry name" value="ABC TRANSPORTER I FAMILY MEMBER 6, CHLOROPLASTIC"/>
    <property type="match status" value="1"/>
</dbReference>
<evidence type="ECO:0000313" key="6">
    <source>
        <dbReference type="EMBL" id="CUA99447.1"/>
    </source>
</evidence>
<dbReference type="SUPFAM" id="SSF52540">
    <property type="entry name" value="P-loop containing nucleoside triphosphate hydrolases"/>
    <property type="match status" value="1"/>
</dbReference>
<dbReference type="InterPro" id="IPR027417">
    <property type="entry name" value="P-loop_NTPase"/>
</dbReference>
<feature type="domain" description="ABC transporter" evidence="5">
    <location>
        <begin position="17"/>
        <end position="261"/>
    </location>
</feature>
<dbReference type="InterPro" id="IPR017871">
    <property type="entry name" value="ABC_transporter-like_CS"/>
</dbReference>
<dbReference type="SMART" id="SM00382">
    <property type="entry name" value="AAA"/>
    <property type="match status" value="1"/>
</dbReference>
<dbReference type="PROSITE" id="PS00211">
    <property type="entry name" value="ABC_TRANSPORTER_1"/>
    <property type="match status" value="1"/>
</dbReference>
<dbReference type="Gene3D" id="3.40.50.300">
    <property type="entry name" value="P-loop containing nucleotide triphosphate hydrolases"/>
    <property type="match status" value="1"/>
</dbReference>
<dbReference type="GO" id="GO:0005524">
    <property type="term" value="F:ATP binding"/>
    <property type="evidence" value="ECO:0007669"/>
    <property type="project" value="UniProtKB-KW"/>
</dbReference>
<dbReference type="EMBL" id="CYHF01000009">
    <property type="protein sequence ID" value="CUA99447.1"/>
    <property type="molecule type" value="Genomic_DNA"/>
</dbReference>
<keyword evidence="2" id="KW-0472">Membrane</keyword>
<evidence type="ECO:0000256" key="4">
    <source>
        <dbReference type="ARBA" id="ARBA00022840"/>
    </source>
</evidence>
<dbReference type="GO" id="GO:0016887">
    <property type="term" value="F:ATP hydrolysis activity"/>
    <property type="evidence" value="ECO:0007669"/>
    <property type="project" value="InterPro"/>
</dbReference>
<evidence type="ECO:0000256" key="2">
    <source>
        <dbReference type="ARBA" id="ARBA00022475"/>
    </source>
</evidence>
<dbReference type="Proteomes" id="UP000183649">
    <property type="component" value="Unassembled WGS sequence"/>
</dbReference>
<accession>A0A0K6I7Z7</accession>
<evidence type="ECO:0000256" key="3">
    <source>
        <dbReference type="ARBA" id="ARBA00022741"/>
    </source>
</evidence>
<dbReference type="PANTHER" id="PTHR43204:SF1">
    <property type="entry name" value="ABC TRANSPORTER I FAMILY MEMBER 6, CHLOROPLASTIC"/>
    <property type="match status" value="1"/>
</dbReference>
<evidence type="ECO:0000259" key="5">
    <source>
        <dbReference type="PROSITE" id="PS50893"/>
    </source>
</evidence>
<dbReference type="STRING" id="339866.GCA_001418255_02523"/>
<dbReference type="NCBIfam" id="TIGR01978">
    <property type="entry name" value="sufC"/>
    <property type="match status" value="1"/>
</dbReference>
<organism evidence="6 7">
    <name type="scientific">Thiomonas bhubaneswarensis</name>
    <dbReference type="NCBI Taxonomy" id="339866"/>
    <lineage>
        <taxon>Bacteria</taxon>
        <taxon>Pseudomonadati</taxon>
        <taxon>Pseudomonadota</taxon>
        <taxon>Betaproteobacteria</taxon>
        <taxon>Burkholderiales</taxon>
        <taxon>Thiomonas</taxon>
    </lineage>
</organism>
<dbReference type="CDD" id="cd03217">
    <property type="entry name" value="ABC_FeS_Assembly"/>
    <property type="match status" value="1"/>
</dbReference>
<comment type="similarity">
    <text evidence="1">Belongs to the ABC transporter superfamily. Ycf16 family.</text>
</comment>
<proteinExistence type="inferred from homology"/>
<dbReference type="InterPro" id="IPR010230">
    <property type="entry name" value="FeS-cluster_ATPase_SufC"/>
</dbReference>
<protein>
    <submittedName>
        <fullName evidence="6">Iron-regulated ABC transporter ATPase subunit SufC</fullName>
    </submittedName>
</protein>
<dbReference type="PROSITE" id="PS50893">
    <property type="entry name" value="ABC_TRANSPORTER_2"/>
    <property type="match status" value="1"/>
</dbReference>
<dbReference type="Pfam" id="PF00005">
    <property type="entry name" value="ABC_tran"/>
    <property type="match status" value="1"/>
</dbReference>
<evidence type="ECO:0000313" key="7">
    <source>
        <dbReference type="Proteomes" id="UP000183649"/>
    </source>
</evidence>
<dbReference type="AlphaFoldDB" id="A0A0K6I7Z7"/>
<dbReference type="InterPro" id="IPR003439">
    <property type="entry name" value="ABC_transporter-like_ATP-bd"/>
</dbReference>
<dbReference type="InterPro" id="IPR003593">
    <property type="entry name" value="AAA+_ATPase"/>
</dbReference>
<sequence>MSEKASALSAPHAAPLLAVRGLRASVEGKPVLAGVDFELRAGEVVALMGTNGSGKSTLAQVLAGRELYQVEAGSVQFDGSDLLALPPEERARRGLFLAFQYPVEIPGVANIYLLKGAVNARRKHLGLPELDAIEFLQLVRRQLGALGMDESFLQRGVNEGFSGGEKKRNEMLQMALLEPRLAILDETDSGLDVDALKTVADRVNAMRAPDRAFMLITHYERLLELIVPDRVLVLLGGRIVASGGAELARRIAAEGYGWLQAEAIP</sequence>
<evidence type="ECO:0000256" key="1">
    <source>
        <dbReference type="ARBA" id="ARBA00006216"/>
    </source>
</evidence>
<keyword evidence="7" id="KW-1185">Reference proteome</keyword>